<evidence type="ECO:0000313" key="6">
    <source>
        <dbReference type="Proteomes" id="UP000580839"/>
    </source>
</evidence>
<reference evidence="5 6" key="1">
    <citation type="submission" date="2020-04" db="EMBL/GenBank/DDBJ databases">
        <title>Metagenomic profiling of ammonia- and methane-oxidizing microorganisms in a Dutch drinking water treatment plant.</title>
        <authorList>
            <person name="Poghosyan L."/>
            <person name="Leucker S."/>
        </authorList>
    </citation>
    <scope>NUCLEOTIDE SEQUENCE [LARGE SCALE GENOMIC DNA]</scope>
    <source>
        <strain evidence="5">S-RSF-IL-03</strain>
    </source>
</reference>
<gene>
    <name evidence="5" type="ORF">HOP12_00745</name>
</gene>
<accession>A0A849SAI5</accession>
<sequence>MSQPGYDAIVIGAGANGLVAAARLGLAGRRVLLLERTDSAGGQGAVTEFAPGFHAAPLGLDAGWLPPSIALSLNLDGLEPATGDAPLSVAIAPGAFLTLASDVRTAADAIRVHSIADAAKWPAFAARLRSLTEFLEALYVMDAPDVDARSLGELLPLLGLGQKFRALGKTDMIELLRTLPMSVWELLDDWFETTALKAAVATGGIQDYQQGPRSGGTGFVLLHHLVGASAGTMRGRPAWRGGPGAFTDAAERAARRAGVTIRTAAEVARIQVRDDAVVGVVLASGEEIAARAVLSTAEARRTMLDWVDPVWLDPEFMRDVQNIRFRGCTAIVLYALDALPAFKGLGAEASLGGMVSLTTSLVALEKAADAAKYGEVSERPHVEFSVPSVRWPNLAPGGKHVLVARVQYAPYRLKGGAKWDAARLDALANTTTAAIEAIAPGFGSRIVSRVAWSPADLEQRFGLTEGAPHQGELGLDQILFMRPVAGWGRHATPIAGLTLGGCGSHPGPGVLGGAGWLAAGRVLKAGRR</sequence>
<dbReference type="Proteomes" id="UP000580839">
    <property type="component" value="Unassembled WGS sequence"/>
</dbReference>
<comment type="subunit">
    <text evidence="2">Interacts with COX5B; this interaction may contribute to localize PYROXD2 to the inner face of the inner mitochondrial membrane.</text>
</comment>
<evidence type="ECO:0000313" key="5">
    <source>
        <dbReference type="EMBL" id="NOT32678.1"/>
    </source>
</evidence>
<dbReference type="AlphaFoldDB" id="A0A849SAI5"/>
<dbReference type="InterPro" id="IPR036188">
    <property type="entry name" value="FAD/NAD-bd_sf"/>
</dbReference>
<name>A0A849SAI5_UNCEI</name>
<evidence type="ECO:0000256" key="3">
    <source>
        <dbReference type="ARBA" id="ARBA00040298"/>
    </source>
</evidence>
<dbReference type="GO" id="GO:0016491">
    <property type="term" value="F:oxidoreductase activity"/>
    <property type="evidence" value="ECO:0007669"/>
    <property type="project" value="InterPro"/>
</dbReference>
<dbReference type="Pfam" id="PF01593">
    <property type="entry name" value="Amino_oxidase"/>
    <property type="match status" value="1"/>
</dbReference>
<comment type="function">
    <text evidence="1">Probable oxidoreductase that may play a role as regulator of mitochondrial function.</text>
</comment>
<evidence type="ECO:0000259" key="4">
    <source>
        <dbReference type="Pfam" id="PF01593"/>
    </source>
</evidence>
<comment type="caution">
    <text evidence="5">The sequence shown here is derived from an EMBL/GenBank/DDBJ whole genome shotgun (WGS) entry which is preliminary data.</text>
</comment>
<dbReference type="SUPFAM" id="SSF51905">
    <property type="entry name" value="FAD/NAD(P)-binding domain"/>
    <property type="match status" value="1"/>
</dbReference>
<evidence type="ECO:0000256" key="2">
    <source>
        <dbReference type="ARBA" id="ARBA00038825"/>
    </source>
</evidence>
<dbReference type="Gene3D" id="3.50.50.60">
    <property type="entry name" value="FAD/NAD(P)-binding domain"/>
    <property type="match status" value="2"/>
</dbReference>
<evidence type="ECO:0000256" key="1">
    <source>
        <dbReference type="ARBA" id="ARBA00037217"/>
    </source>
</evidence>
<dbReference type="PANTHER" id="PTHR10668">
    <property type="entry name" value="PHYTOENE DEHYDROGENASE"/>
    <property type="match status" value="1"/>
</dbReference>
<feature type="domain" description="Amine oxidase" evidence="4">
    <location>
        <begin position="17"/>
        <end position="333"/>
    </location>
</feature>
<dbReference type="PANTHER" id="PTHR10668:SF103">
    <property type="entry name" value="PYRIDINE NUCLEOTIDE-DISULFIDE OXIDOREDUCTASE DOMAIN-CONTAINING PROTEIN 2"/>
    <property type="match status" value="1"/>
</dbReference>
<protein>
    <recommendedName>
        <fullName evidence="3">Pyridine nucleotide-disulfide oxidoreductase domain-containing protein 2</fullName>
    </recommendedName>
</protein>
<dbReference type="InterPro" id="IPR002937">
    <property type="entry name" value="Amino_oxidase"/>
</dbReference>
<proteinExistence type="predicted"/>
<dbReference type="EMBL" id="JABFRW010000008">
    <property type="protein sequence ID" value="NOT32678.1"/>
    <property type="molecule type" value="Genomic_DNA"/>
</dbReference>
<organism evidence="5 6">
    <name type="scientific">Eiseniibacteriota bacterium</name>
    <dbReference type="NCBI Taxonomy" id="2212470"/>
    <lineage>
        <taxon>Bacteria</taxon>
        <taxon>Candidatus Eiseniibacteriota</taxon>
    </lineage>
</organism>